<accession>A0A6A4QW74</accession>
<reference evidence="6" key="1">
    <citation type="journal article" date="2020" name="Nat. Commun.">
        <title>Genome sequence of the cluster root forming white lupin.</title>
        <authorList>
            <person name="Hufnagel B."/>
            <person name="Marques A."/>
            <person name="Soriano A."/>
            <person name="Marques L."/>
            <person name="Divol F."/>
            <person name="Doumas P."/>
            <person name="Sallet E."/>
            <person name="Mancinotti D."/>
            <person name="Carrere S."/>
            <person name="Marande W."/>
            <person name="Arribat S."/>
            <person name="Keller J."/>
            <person name="Huneau C."/>
            <person name="Blein T."/>
            <person name="Aime D."/>
            <person name="Laguerre M."/>
            <person name="Taylor J."/>
            <person name="Schubert V."/>
            <person name="Nelson M."/>
            <person name="Geu-Flores F."/>
            <person name="Crespi M."/>
            <person name="Gallardo-Guerrero K."/>
            <person name="Delaux P.-M."/>
            <person name="Salse J."/>
            <person name="Berges H."/>
            <person name="Guyot R."/>
            <person name="Gouzy J."/>
            <person name="Peret B."/>
        </authorList>
    </citation>
    <scope>NUCLEOTIDE SEQUENCE [LARGE SCALE GENOMIC DNA]</scope>
    <source>
        <strain evidence="6">cv. Amiga</strain>
    </source>
</reference>
<feature type="domain" description="Retrotransposon gag" evidence="4">
    <location>
        <begin position="209"/>
        <end position="287"/>
    </location>
</feature>
<name>A0A6A4QW74_LUPAL</name>
<keyword evidence="3" id="KW-0472">Membrane</keyword>
<keyword evidence="6" id="KW-1185">Reference proteome</keyword>
<dbReference type="Pfam" id="PF03732">
    <property type="entry name" value="Retrotrans_gag"/>
    <property type="match status" value="1"/>
</dbReference>
<feature type="compositionally biased region" description="Polar residues" evidence="2">
    <location>
        <begin position="357"/>
        <end position="378"/>
    </location>
</feature>
<feature type="region of interest" description="Disordered" evidence="2">
    <location>
        <begin position="334"/>
        <end position="378"/>
    </location>
</feature>
<sequence length="612" mass="70233">MNADNANVGRNFGMEMDEVKGKMNELAQAQNRMEDTLKAIRDSLSQLTQNQGERNVGTREVNEPIQEGPHTNVRFTIPIGEGYHPVGDAPLEGEGSTGQRFEQPRVPNFHQTTGARPIINNDPTGEREKAYEDWMEKIEEQLKTIRGADDHGSLRIEELCHATNVVIPKDFKVPDFSKYDGSGNPWFHLVSYATKMAMWSREDGFLICFFHESLTGPALEWYLELDLSRISRWTELADLFMDQYKFNVELTPTREQLGAMQKKRTESFREYAIRWRGLAVQVQPKMTMREMCLYFMGTLGTPYIGIMAGVAYKDFRELMDAGDRIEMLTKAGKLSIGEGDNNGNKKSVPPRKKETEVNQVHQQQQWTSQYTSPEQTPTYQVNNVPQPYNYTRPPHTDQPRPYVFNHTNPLFRKTYNQNRSAPTNAQAQPNRRPNTFFPNLPPFPKLAISNAELFQQLVDRHLLAPYPVRPIESNFPHWYNANLTCSYHMDVAGHSIEDCEQFKMAVRKLMACGKLEFEDEVRSDISKNPISNHNQRINVIAVGKTLVKRVSDLRVSMQCLFDTLNMNGYDITAPTRNVSDEDSWDLESHCDYHHGQAGHSIENCWGQGFKSY</sequence>
<comment type="caution">
    <text evidence="5">The sequence shown here is derived from an EMBL/GenBank/DDBJ whole genome shotgun (WGS) entry which is preliminary data.</text>
</comment>
<keyword evidence="3" id="KW-0812">Transmembrane</keyword>
<proteinExistence type="predicted"/>
<dbReference type="AlphaFoldDB" id="A0A6A4QW74"/>
<dbReference type="OrthoDB" id="1750196at2759"/>
<dbReference type="InterPro" id="IPR005162">
    <property type="entry name" value="Retrotrans_gag_dom"/>
</dbReference>
<keyword evidence="1" id="KW-0175">Coiled coil</keyword>
<evidence type="ECO:0000313" key="6">
    <source>
        <dbReference type="Proteomes" id="UP000447434"/>
    </source>
</evidence>
<feature type="coiled-coil region" evidence="1">
    <location>
        <begin position="16"/>
        <end position="50"/>
    </location>
</feature>
<evidence type="ECO:0000256" key="1">
    <source>
        <dbReference type="SAM" id="Coils"/>
    </source>
</evidence>
<evidence type="ECO:0000259" key="4">
    <source>
        <dbReference type="Pfam" id="PF03732"/>
    </source>
</evidence>
<keyword evidence="3" id="KW-1133">Transmembrane helix</keyword>
<dbReference type="PANTHER" id="PTHR32108:SF5">
    <property type="entry name" value="DYNACTIN SUBUNIT 1-LIKE"/>
    <property type="match status" value="1"/>
</dbReference>
<evidence type="ECO:0000313" key="5">
    <source>
        <dbReference type="EMBL" id="KAE9617713.1"/>
    </source>
</evidence>
<dbReference type="EMBL" id="WOCE01000003">
    <property type="protein sequence ID" value="KAE9617713.1"/>
    <property type="molecule type" value="Genomic_DNA"/>
</dbReference>
<evidence type="ECO:0000256" key="3">
    <source>
        <dbReference type="SAM" id="Phobius"/>
    </source>
</evidence>
<protein>
    <submittedName>
        <fullName evidence="5">Putative retrotransposon gag domain-containing protein</fullName>
    </submittedName>
</protein>
<feature type="transmembrane region" description="Helical" evidence="3">
    <location>
        <begin position="293"/>
        <end position="312"/>
    </location>
</feature>
<evidence type="ECO:0000256" key="2">
    <source>
        <dbReference type="SAM" id="MobiDB-lite"/>
    </source>
</evidence>
<dbReference type="Proteomes" id="UP000447434">
    <property type="component" value="Chromosome 3"/>
</dbReference>
<gene>
    <name evidence="5" type="ORF">Lalb_Chr03g0038251</name>
</gene>
<dbReference type="PANTHER" id="PTHR32108">
    <property type="entry name" value="DNA-DIRECTED RNA POLYMERASE SUBUNIT ALPHA"/>
    <property type="match status" value="1"/>
</dbReference>
<organism evidence="5 6">
    <name type="scientific">Lupinus albus</name>
    <name type="common">White lupine</name>
    <name type="synonym">Lupinus termis</name>
    <dbReference type="NCBI Taxonomy" id="3870"/>
    <lineage>
        <taxon>Eukaryota</taxon>
        <taxon>Viridiplantae</taxon>
        <taxon>Streptophyta</taxon>
        <taxon>Embryophyta</taxon>
        <taxon>Tracheophyta</taxon>
        <taxon>Spermatophyta</taxon>
        <taxon>Magnoliopsida</taxon>
        <taxon>eudicotyledons</taxon>
        <taxon>Gunneridae</taxon>
        <taxon>Pentapetalae</taxon>
        <taxon>rosids</taxon>
        <taxon>fabids</taxon>
        <taxon>Fabales</taxon>
        <taxon>Fabaceae</taxon>
        <taxon>Papilionoideae</taxon>
        <taxon>50 kb inversion clade</taxon>
        <taxon>genistoids sensu lato</taxon>
        <taxon>core genistoids</taxon>
        <taxon>Genisteae</taxon>
        <taxon>Lupinus</taxon>
    </lineage>
</organism>